<organism evidence="2">
    <name type="scientific">Rhizophora mucronata</name>
    <name type="common">Asiatic mangrove</name>
    <dbReference type="NCBI Taxonomy" id="61149"/>
    <lineage>
        <taxon>Eukaryota</taxon>
        <taxon>Viridiplantae</taxon>
        <taxon>Streptophyta</taxon>
        <taxon>Embryophyta</taxon>
        <taxon>Tracheophyta</taxon>
        <taxon>Spermatophyta</taxon>
        <taxon>Magnoliopsida</taxon>
        <taxon>eudicotyledons</taxon>
        <taxon>Gunneridae</taxon>
        <taxon>Pentapetalae</taxon>
        <taxon>rosids</taxon>
        <taxon>fabids</taxon>
        <taxon>Malpighiales</taxon>
        <taxon>Rhizophoraceae</taxon>
        <taxon>Rhizophora</taxon>
    </lineage>
</organism>
<name>A0A2P2NGD5_RHIMU</name>
<dbReference type="AlphaFoldDB" id="A0A2P2NGD5"/>
<protein>
    <submittedName>
        <fullName evidence="2">Uncharacterized protein</fullName>
    </submittedName>
</protein>
<sequence length="36" mass="3657">MASLGKPLAGAVSKSPFVTNPSSPSMAVPKRAKRST</sequence>
<proteinExistence type="predicted"/>
<evidence type="ECO:0000313" key="2">
    <source>
        <dbReference type="EMBL" id="MBX41552.1"/>
    </source>
</evidence>
<reference evidence="2" key="1">
    <citation type="submission" date="2018-02" db="EMBL/GenBank/DDBJ databases">
        <title>Rhizophora mucronata_Transcriptome.</title>
        <authorList>
            <person name="Meera S.P."/>
            <person name="Sreeshan A."/>
            <person name="Augustine A."/>
        </authorList>
    </citation>
    <scope>NUCLEOTIDE SEQUENCE</scope>
    <source>
        <tissue evidence="2">Leaf</tissue>
    </source>
</reference>
<accession>A0A2P2NGD5</accession>
<feature type="region of interest" description="Disordered" evidence="1">
    <location>
        <begin position="1"/>
        <end position="36"/>
    </location>
</feature>
<feature type="compositionally biased region" description="Polar residues" evidence="1">
    <location>
        <begin position="16"/>
        <end position="25"/>
    </location>
</feature>
<dbReference type="EMBL" id="GGEC01061068">
    <property type="protein sequence ID" value="MBX41552.1"/>
    <property type="molecule type" value="Transcribed_RNA"/>
</dbReference>
<evidence type="ECO:0000256" key="1">
    <source>
        <dbReference type="SAM" id="MobiDB-lite"/>
    </source>
</evidence>